<dbReference type="EMBL" id="NJEU01001892">
    <property type="protein sequence ID" value="PHH59510.1"/>
    <property type="molecule type" value="Genomic_DNA"/>
</dbReference>
<dbReference type="Proteomes" id="UP000224854">
    <property type="component" value="Unassembled WGS sequence"/>
</dbReference>
<reference evidence="1 2" key="1">
    <citation type="submission" date="2017-06" db="EMBL/GenBank/DDBJ databases">
        <title>Ant-infecting Ophiocordyceps genomes reveal a high diversity of potential behavioral manipulation genes and a possible major role for enterotoxins.</title>
        <authorList>
            <person name="De Bekker C."/>
            <person name="Evans H.C."/>
            <person name="Brachmann A."/>
            <person name="Hughes D.P."/>
        </authorList>
    </citation>
    <scope>NUCLEOTIDE SEQUENCE [LARGE SCALE GENOMIC DNA]</scope>
    <source>
        <strain evidence="1 2">1348a</strain>
    </source>
</reference>
<keyword evidence="2" id="KW-1185">Reference proteome</keyword>
<dbReference type="OrthoDB" id="5151057at2759"/>
<sequence>MEAVYAQEYPSLQAARDAINAAAKVQGTAFVIKKSWPTKATVTRLTLRCSKGAKYRECRLKEARNTNTQMTECGYRIIISVSASHFEEDSAAIEATAWRVKEAGSKEHNHPFTPSYTHALYRKESLEAHRERIVTLYNAGVRPYQIATQLRDLDNNGANNGGITKQ</sequence>
<accession>A0A2C5XWM3</accession>
<name>A0A2C5XWM3_9HYPO</name>
<gene>
    <name evidence="1" type="ORF">CDD82_2449</name>
</gene>
<comment type="caution">
    <text evidence="1">The sequence shown here is derived from an EMBL/GenBank/DDBJ whole genome shotgun (WGS) entry which is preliminary data.</text>
</comment>
<organism evidence="1 2">
    <name type="scientific">Ophiocordyceps australis</name>
    <dbReference type="NCBI Taxonomy" id="1399860"/>
    <lineage>
        <taxon>Eukaryota</taxon>
        <taxon>Fungi</taxon>
        <taxon>Dikarya</taxon>
        <taxon>Ascomycota</taxon>
        <taxon>Pezizomycotina</taxon>
        <taxon>Sordariomycetes</taxon>
        <taxon>Hypocreomycetidae</taxon>
        <taxon>Hypocreales</taxon>
        <taxon>Ophiocordycipitaceae</taxon>
        <taxon>Ophiocordyceps</taxon>
    </lineage>
</organism>
<proteinExistence type="predicted"/>
<evidence type="ECO:0000313" key="2">
    <source>
        <dbReference type="Proteomes" id="UP000224854"/>
    </source>
</evidence>
<protein>
    <recommendedName>
        <fullName evidence="3">FAR1 domain-containing protein</fullName>
    </recommendedName>
</protein>
<evidence type="ECO:0008006" key="3">
    <source>
        <dbReference type="Google" id="ProtNLM"/>
    </source>
</evidence>
<evidence type="ECO:0000313" key="1">
    <source>
        <dbReference type="EMBL" id="PHH59510.1"/>
    </source>
</evidence>
<dbReference type="AlphaFoldDB" id="A0A2C5XWM3"/>